<proteinExistence type="predicted"/>
<keyword evidence="1" id="KW-0732">Signal</keyword>
<protein>
    <recommendedName>
        <fullName evidence="4">Secreted protein</fullName>
    </recommendedName>
</protein>
<evidence type="ECO:0000256" key="1">
    <source>
        <dbReference type="SAM" id="SignalP"/>
    </source>
</evidence>
<reference evidence="2 3" key="1">
    <citation type="journal article" date="2019" name="Sci. Rep.">
        <title>Extended insight into the Mycobacterium chelonae-abscessus complex through whole genome sequencing of Mycobacterium salmoniphilum outbreak and Mycobacterium salmoniphilum-like strains.</title>
        <authorList>
            <person name="Behra P.R.K."/>
            <person name="Das S."/>
            <person name="Pettersson B.M.F."/>
            <person name="Shirreff L."/>
            <person name="DuCote T."/>
            <person name="Jacobsson K.G."/>
            <person name="Ennis D.G."/>
            <person name="Kirsebom L.A."/>
        </authorList>
    </citation>
    <scope>NUCLEOTIDE SEQUENCE [LARGE SCALE GENOMIC DNA]</scope>
    <source>
        <strain evidence="2 3">CCUG 63697</strain>
    </source>
</reference>
<dbReference type="Proteomes" id="UP000295165">
    <property type="component" value="Unassembled WGS sequence"/>
</dbReference>
<sequence length="81" mass="8845" precursor="true">MKRILPSASRFGLAMGVVASGLFMGGIASATPAKADPDICGSVDTYPRVTVCADSGWDRDWDRGWHGNNGWRGKGHWKHWD</sequence>
<feature type="chain" id="PRO_5021010348" description="Secreted protein" evidence="1">
    <location>
        <begin position="36"/>
        <end position="81"/>
    </location>
</feature>
<keyword evidence="3" id="KW-1185">Reference proteome</keyword>
<dbReference type="AlphaFoldDB" id="A0A4R8QSU9"/>
<evidence type="ECO:0000313" key="2">
    <source>
        <dbReference type="EMBL" id="TDZ47081.1"/>
    </source>
</evidence>
<evidence type="ECO:0000313" key="3">
    <source>
        <dbReference type="Proteomes" id="UP000295165"/>
    </source>
</evidence>
<accession>A0A4R8QSU9</accession>
<feature type="signal peptide" evidence="1">
    <location>
        <begin position="1"/>
        <end position="35"/>
    </location>
</feature>
<comment type="caution">
    <text evidence="2">The sequence shown here is derived from an EMBL/GenBank/DDBJ whole genome shotgun (WGS) entry which is preliminary data.</text>
</comment>
<evidence type="ECO:0008006" key="4">
    <source>
        <dbReference type="Google" id="ProtNLM"/>
    </source>
</evidence>
<organism evidence="2 3">
    <name type="scientific">Mycobacteroides franklinii</name>
    <dbReference type="NCBI Taxonomy" id="948102"/>
    <lineage>
        <taxon>Bacteria</taxon>
        <taxon>Bacillati</taxon>
        <taxon>Actinomycetota</taxon>
        <taxon>Actinomycetes</taxon>
        <taxon>Mycobacteriales</taxon>
        <taxon>Mycobacteriaceae</taxon>
        <taxon>Mycobacteroides</taxon>
    </lineage>
</organism>
<gene>
    <name evidence="2" type="ORF">CCUG63697_04858</name>
</gene>
<name>A0A4R8QSU9_9MYCO</name>
<dbReference type="EMBL" id="PECC01000036">
    <property type="protein sequence ID" value="TDZ47081.1"/>
    <property type="molecule type" value="Genomic_DNA"/>
</dbReference>